<evidence type="ECO:0000256" key="1">
    <source>
        <dbReference type="ARBA" id="ARBA00004651"/>
    </source>
</evidence>
<evidence type="ECO:0000256" key="3">
    <source>
        <dbReference type="ARBA" id="ARBA00006263"/>
    </source>
</evidence>
<evidence type="ECO:0000256" key="7">
    <source>
        <dbReference type="ARBA" id="ARBA00022989"/>
    </source>
</evidence>
<dbReference type="EMBL" id="BMEM01000003">
    <property type="protein sequence ID" value="GGF52087.1"/>
    <property type="molecule type" value="Genomic_DNA"/>
</dbReference>
<accession>A0A917F4L5</accession>
<name>A0A917F4L5_9MICO</name>
<sequence>MVSLAGRALGVAAGLLLDRALGEPPDAWHPVAWFGTAMGRVERALYADARLPGAGYALVGAGLGVGSGLVLQGAGRLLDGGRRAGGGGAGATAAVATAVAVACAGRLLRHTSRRIEDRLHAGDLEGARELLPWLVGRDPSGLDESGVAAAVVESLAENTVDAVVAPVFWGLVAGAPGVLVHRAVNTMDAMVGHRSERYARFGTAAARLDDAMAWVPARVFALVVAAACSAEHRSVGRGLAVLRVVRRDAPAHPSPNAGVAESAAAAALGVELGGPLRYGSRLEERPRLGDGPRPTAATIAEARGLVDRVEKILVVGALAIAWAGSNQPDALGGVGGWLTSHGIRSRVGR</sequence>
<evidence type="ECO:0000256" key="6">
    <source>
        <dbReference type="ARBA" id="ARBA00022692"/>
    </source>
</evidence>
<dbReference type="HAMAP" id="MF_00024">
    <property type="entry name" value="CobD_CbiB"/>
    <property type="match status" value="1"/>
</dbReference>
<keyword evidence="11" id="KW-1185">Reference proteome</keyword>
<evidence type="ECO:0000256" key="9">
    <source>
        <dbReference type="HAMAP-Rule" id="MF_00024"/>
    </source>
</evidence>
<keyword evidence="6 9" id="KW-0812">Transmembrane</keyword>
<dbReference type="AlphaFoldDB" id="A0A917F4L5"/>
<protein>
    <recommendedName>
        <fullName evidence="9">Cobalamin biosynthesis protein CobD</fullName>
    </recommendedName>
</protein>
<comment type="pathway">
    <text evidence="2 9">Cofactor biosynthesis; adenosylcobalamin biosynthesis.</text>
</comment>
<keyword evidence="4 9" id="KW-1003">Cell membrane</keyword>
<comment type="caution">
    <text evidence="9">Lacks conserved residue(s) required for the propagation of feature annotation.</text>
</comment>
<keyword evidence="5 9" id="KW-0169">Cobalamin biosynthesis</keyword>
<dbReference type="Proteomes" id="UP000605670">
    <property type="component" value="Unassembled WGS sequence"/>
</dbReference>
<organism evidence="10 11">
    <name type="scientific">Ornithinimicrobium tianjinense</name>
    <dbReference type="NCBI Taxonomy" id="1195761"/>
    <lineage>
        <taxon>Bacteria</taxon>
        <taxon>Bacillati</taxon>
        <taxon>Actinomycetota</taxon>
        <taxon>Actinomycetes</taxon>
        <taxon>Micrococcales</taxon>
        <taxon>Ornithinimicrobiaceae</taxon>
        <taxon>Ornithinimicrobium</taxon>
    </lineage>
</organism>
<dbReference type="GO" id="GO:0015420">
    <property type="term" value="F:ABC-type vitamin B12 transporter activity"/>
    <property type="evidence" value="ECO:0007669"/>
    <property type="project" value="UniProtKB-UniRule"/>
</dbReference>
<dbReference type="GO" id="GO:0048472">
    <property type="term" value="F:threonine-phosphate decarboxylase activity"/>
    <property type="evidence" value="ECO:0007669"/>
    <property type="project" value="InterPro"/>
</dbReference>
<comment type="function">
    <text evidence="9">Converts cobyric acid to cobinamide by the addition of aminopropanol on the F carboxylic group.</text>
</comment>
<evidence type="ECO:0000256" key="8">
    <source>
        <dbReference type="ARBA" id="ARBA00023136"/>
    </source>
</evidence>
<comment type="subcellular location">
    <subcellularLocation>
        <location evidence="1 9">Cell membrane</location>
        <topology evidence="1 9">Multi-pass membrane protein</topology>
    </subcellularLocation>
</comment>
<dbReference type="Pfam" id="PF03186">
    <property type="entry name" value="CobD_Cbib"/>
    <property type="match status" value="1"/>
</dbReference>
<proteinExistence type="inferred from homology"/>
<keyword evidence="7 9" id="KW-1133">Transmembrane helix</keyword>
<comment type="similarity">
    <text evidence="3 9">Belongs to the CobD/CbiB family.</text>
</comment>
<dbReference type="GO" id="GO:0009236">
    <property type="term" value="P:cobalamin biosynthetic process"/>
    <property type="evidence" value="ECO:0007669"/>
    <property type="project" value="UniProtKB-UniRule"/>
</dbReference>
<dbReference type="PANTHER" id="PTHR34308">
    <property type="entry name" value="COBALAMIN BIOSYNTHESIS PROTEIN CBIB"/>
    <property type="match status" value="1"/>
</dbReference>
<comment type="caution">
    <text evidence="10">The sequence shown here is derived from an EMBL/GenBank/DDBJ whole genome shotgun (WGS) entry which is preliminary data.</text>
</comment>
<feature type="transmembrane region" description="Helical" evidence="9">
    <location>
        <begin position="87"/>
        <end position="108"/>
    </location>
</feature>
<reference evidence="10" key="1">
    <citation type="journal article" date="2014" name="Int. J. Syst. Evol. Microbiol.">
        <title>Complete genome sequence of Corynebacterium casei LMG S-19264T (=DSM 44701T), isolated from a smear-ripened cheese.</title>
        <authorList>
            <consortium name="US DOE Joint Genome Institute (JGI-PGF)"/>
            <person name="Walter F."/>
            <person name="Albersmeier A."/>
            <person name="Kalinowski J."/>
            <person name="Ruckert C."/>
        </authorList>
    </citation>
    <scope>NUCLEOTIDE SEQUENCE</scope>
    <source>
        <strain evidence="10">CGMCC 1.12160</strain>
    </source>
</reference>
<dbReference type="GO" id="GO:0005886">
    <property type="term" value="C:plasma membrane"/>
    <property type="evidence" value="ECO:0007669"/>
    <property type="project" value="UniProtKB-SubCell"/>
</dbReference>
<keyword evidence="8 9" id="KW-0472">Membrane</keyword>
<evidence type="ECO:0000256" key="5">
    <source>
        <dbReference type="ARBA" id="ARBA00022573"/>
    </source>
</evidence>
<dbReference type="PANTHER" id="PTHR34308:SF1">
    <property type="entry name" value="COBALAMIN BIOSYNTHESIS PROTEIN CBIB"/>
    <property type="match status" value="1"/>
</dbReference>
<dbReference type="InterPro" id="IPR004485">
    <property type="entry name" value="Cobalamin_biosynth_CobD/CbiB"/>
</dbReference>
<evidence type="ECO:0000256" key="2">
    <source>
        <dbReference type="ARBA" id="ARBA00004953"/>
    </source>
</evidence>
<evidence type="ECO:0000313" key="10">
    <source>
        <dbReference type="EMBL" id="GGF52087.1"/>
    </source>
</evidence>
<gene>
    <name evidence="9 10" type="primary">cobD</name>
    <name evidence="10" type="ORF">GCM10011366_19940</name>
</gene>
<reference evidence="10" key="2">
    <citation type="submission" date="2020-09" db="EMBL/GenBank/DDBJ databases">
        <authorList>
            <person name="Sun Q."/>
            <person name="Zhou Y."/>
        </authorList>
    </citation>
    <scope>NUCLEOTIDE SEQUENCE</scope>
    <source>
        <strain evidence="10">CGMCC 1.12160</strain>
    </source>
</reference>
<evidence type="ECO:0000313" key="11">
    <source>
        <dbReference type="Proteomes" id="UP000605670"/>
    </source>
</evidence>
<evidence type="ECO:0000256" key="4">
    <source>
        <dbReference type="ARBA" id="ARBA00022475"/>
    </source>
</evidence>